<sequence>MESTILLFDFDGVYRTQNFYSREKCRWIHKKHMPGVCTYCDPQARNQLRERIKDIGRPVLAFLGSGNYHYITFFLAEKIREDFALVLCDHHSDMKRPAFGNLLSCGNWLRQAAEHLPHLKQIVLVGVNDAELAELPNSKKITLFPGGTISGGTNWVRELEQAILYPVYFSVDKDVFSKNAAWTNWNQGIMELHQFSEAFCAVAESHSVVGMDVCGEFPAIYGNLFVSNTANQKNNQANHELLQLWKRHLPGPDSAKQSDNPKLPKVHRREHNLSVKL</sequence>
<evidence type="ECO:0000313" key="4">
    <source>
        <dbReference type="Proteomes" id="UP000297714"/>
    </source>
</evidence>
<dbReference type="InterPro" id="IPR006035">
    <property type="entry name" value="Ureohydrolase"/>
</dbReference>
<keyword evidence="4" id="KW-1185">Reference proteome</keyword>
<dbReference type="OrthoDB" id="9805406at2"/>
<feature type="region of interest" description="Disordered" evidence="2">
    <location>
        <begin position="252"/>
        <end position="277"/>
    </location>
</feature>
<protein>
    <submittedName>
        <fullName evidence="3">Arginase family protein</fullName>
    </submittedName>
</protein>
<comment type="similarity">
    <text evidence="1">Belongs to the arginase family.</text>
</comment>
<dbReference type="InterPro" id="IPR023696">
    <property type="entry name" value="Ureohydrolase_dom_sf"/>
</dbReference>
<dbReference type="GO" id="GO:0046872">
    <property type="term" value="F:metal ion binding"/>
    <property type="evidence" value="ECO:0007669"/>
    <property type="project" value="InterPro"/>
</dbReference>
<proteinExistence type="inferred from homology"/>
<name>A0A4Z0YFP4_9FIRM</name>
<accession>A0A4Z0YFP4</accession>
<dbReference type="PROSITE" id="PS51409">
    <property type="entry name" value="ARGINASE_2"/>
    <property type="match status" value="1"/>
</dbReference>
<dbReference type="AlphaFoldDB" id="A0A4Z0YFP4"/>
<dbReference type="SUPFAM" id="SSF52768">
    <property type="entry name" value="Arginase/deacetylase"/>
    <property type="match status" value="1"/>
</dbReference>
<dbReference type="EMBL" id="SRMQ01000001">
    <property type="protein sequence ID" value="TGJ78051.1"/>
    <property type="molecule type" value="Genomic_DNA"/>
</dbReference>
<reference evidence="3 4" key="1">
    <citation type="submission" date="2019-04" db="EMBL/GenBank/DDBJ databases">
        <authorList>
            <person name="Poehlein A."/>
            <person name="Bengelsdorf F.R."/>
            <person name="Duerre P."/>
            <person name="Daniel R."/>
        </authorList>
    </citation>
    <scope>NUCLEOTIDE SEQUENCE [LARGE SCALE GENOMIC DNA]</scope>
    <source>
        <strain evidence="3 4">BS-1</strain>
    </source>
</reference>
<evidence type="ECO:0000256" key="2">
    <source>
        <dbReference type="SAM" id="MobiDB-lite"/>
    </source>
</evidence>
<dbReference type="Proteomes" id="UP000297714">
    <property type="component" value="Unassembled WGS sequence"/>
</dbReference>
<evidence type="ECO:0000313" key="3">
    <source>
        <dbReference type="EMBL" id="TGJ78051.1"/>
    </source>
</evidence>
<comment type="caution">
    <text evidence="3">The sequence shown here is derived from an EMBL/GenBank/DDBJ whole genome shotgun (WGS) entry which is preliminary data.</text>
</comment>
<dbReference type="Gene3D" id="3.40.800.10">
    <property type="entry name" value="Ureohydrolase domain"/>
    <property type="match status" value="1"/>
</dbReference>
<gene>
    <name evidence="3" type="ORF">CAGA_04630</name>
</gene>
<organism evidence="3 4">
    <name type="scientific">Caproiciproducens galactitolivorans</name>
    <dbReference type="NCBI Taxonomy" id="642589"/>
    <lineage>
        <taxon>Bacteria</taxon>
        <taxon>Bacillati</taxon>
        <taxon>Bacillota</taxon>
        <taxon>Clostridia</taxon>
        <taxon>Eubacteriales</taxon>
        <taxon>Acutalibacteraceae</taxon>
        <taxon>Caproiciproducens</taxon>
    </lineage>
</organism>
<evidence type="ECO:0000256" key="1">
    <source>
        <dbReference type="PROSITE-ProRule" id="PRU00742"/>
    </source>
</evidence>
<dbReference type="RefSeq" id="WP_135657275.1">
    <property type="nucleotide sequence ID" value="NZ_SRMQ01000001.1"/>
</dbReference>
<dbReference type="GO" id="GO:0016813">
    <property type="term" value="F:hydrolase activity, acting on carbon-nitrogen (but not peptide) bonds, in linear amidines"/>
    <property type="evidence" value="ECO:0007669"/>
    <property type="project" value="UniProtKB-ARBA"/>
</dbReference>
<dbReference type="Pfam" id="PF00491">
    <property type="entry name" value="Arginase"/>
    <property type="match status" value="1"/>
</dbReference>